<protein>
    <recommendedName>
        <fullName evidence="3">ferroxidase</fullName>
        <ecNumber evidence="3">1.16.3.1</ecNumber>
    </recommendedName>
</protein>
<evidence type="ECO:0000256" key="12">
    <source>
        <dbReference type="ARBA" id="ARBA00023133"/>
    </source>
</evidence>
<comment type="caution">
    <text evidence="14">The sequence shown here is derived from an EMBL/GenBank/DDBJ whole genome shotgun (WGS) entry which is preliminary data.</text>
</comment>
<dbReference type="GO" id="GO:0034986">
    <property type="term" value="F:iron chaperone activity"/>
    <property type="evidence" value="ECO:0007669"/>
    <property type="project" value="TreeGrafter"/>
</dbReference>
<dbReference type="GO" id="GO:0016226">
    <property type="term" value="P:iron-sulfur cluster assembly"/>
    <property type="evidence" value="ECO:0007669"/>
    <property type="project" value="InterPro"/>
</dbReference>
<evidence type="ECO:0000256" key="9">
    <source>
        <dbReference type="ARBA" id="ARBA00023004"/>
    </source>
</evidence>
<comment type="similarity">
    <text evidence="2">Belongs to the frataxin family.</text>
</comment>
<keyword evidence="12" id="KW-0350">Heme biosynthesis</keyword>
<sequence length="179" mass="20945">MLLRLLRNGRIASSVVHLERKLLVYYERTPRFIVLKRNEKLLCPQVRSFSDVPHAGPLDDATFERVCNETLESLSEYFEEILEESRFLKDADVVYGDGVLTIKFGRGYGTYVINRQSPNKQIWLSSPVSGPKRYDFLEGQWVYRHDGITLHELLNREIQNIAEFRVDFNRCAYSNPKSR</sequence>
<dbReference type="Gene3D" id="3.30.920.10">
    <property type="entry name" value="Frataxin/CyaY"/>
    <property type="match status" value="1"/>
</dbReference>
<evidence type="ECO:0000256" key="7">
    <source>
        <dbReference type="ARBA" id="ARBA00022946"/>
    </source>
</evidence>
<dbReference type="NCBIfam" id="TIGR03422">
    <property type="entry name" value="mito_frataxin"/>
    <property type="match status" value="1"/>
</dbReference>
<dbReference type="PROSITE" id="PS50810">
    <property type="entry name" value="FRATAXIN_2"/>
    <property type="match status" value="1"/>
</dbReference>
<gene>
    <name evidence="14" type="ORF">J437_LFUL007210</name>
</gene>
<dbReference type="OrthoDB" id="1897642at2759"/>
<dbReference type="GO" id="GO:0006783">
    <property type="term" value="P:heme biosynthetic process"/>
    <property type="evidence" value="ECO:0007669"/>
    <property type="project" value="UniProtKB-KW"/>
</dbReference>
<dbReference type="CDD" id="cd00503">
    <property type="entry name" value="Frataxin"/>
    <property type="match status" value="1"/>
</dbReference>
<dbReference type="SUPFAM" id="SSF55387">
    <property type="entry name" value="Frataxin/Nqo15-like"/>
    <property type="match status" value="1"/>
</dbReference>
<keyword evidence="6" id="KW-0410">Iron transport</keyword>
<evidence type="ECO:0000256" key="3">
    <source>
        <dbReference type="ARBA" id="ARBA00013107"/>
    </source>
</evidence>
<dbReference type="Proteomes" id="UP000792457">
    <property type="component" value="Unassembled WGS sequence"/>
</dbReference>
<reference evidence="14" key="2">
    <citation type="submission" date="2017-10" db="EMBL/GenBank/DDBJ databases">
        <title>Ladona fulva Genome sequencing and assembly.</title>
        <authorList>
            <person name="Murali S."/>
            <person name="Richards S."/>
            <person name="Bandaranaike D."/>
            <person name="Bellair M."/>
            <person name="Blankenburg K."/>
            <person name="Chao H."/>
            <person name="Dinh H."/>
            <person name="Doddapaneni H."/>
            <person name="Dugan-Rocha S."/>
            <person name="Elkadiri S."/>
            <person name="Gnanaolivu R."/>
            <person name="Hernandez B."/>
            <person name="Skinner E."/>
            <person name="Javaid M."/>
            <person name="Lee S."/>
            <person name="Li M."/>
            <person name="Ming W."/>
            <person name="Munidasa M."/>
            <person name="Muniz J."/>
            <person name="Nguyen L."/>
            <person name="Hughes D."/>
            <person name="Osuji N."/>
            <person name="Pu L.-L."/>
            <person name="Puazo M."/>
            <person name="Qu C."/>
            <person name="Quiroz J."/>
            <person name="Raj R."/>
            <person name="Weissenberger G."/>
            <person name="Xin Y."/>
            <person name="Zou X."/>
            <person name="Han Y."/>
            <person name="Worley K."/>
            <person name="Muzny D."/>
            <person name="Gibbs R."/>
        </authorList>
    </citation>
    <scope>NUCLEOTIDE SEQUENCE</scope>
    <source>
        <strain evidence="14">Sampled in the wild</strain>
    </source>
</reference>
<accession>A0A8K0K483</accession>
<evidence type="ECO:0000256" key="10">
    <source>
        <dbReference type="ARBA" id="ARBA00023065"/>
    </source>
</evidence>
<comment type="subcellular location">
    <subcellularLocation>
        <location evidence="1">Mitochondrion</location>
    </subcellularLocation>
</comment>
<dbReference type="GO" id="GO:0008199">
    <property type="term" value="F:ferric iron binding"/>
    <property type="evidence" value="ECO:0007669"/>
    <property type="project" value="InterPro"/>
</dbReference>
<keyword evidence="5" id="KW-0813">Transport</keyword>
<reference evidence="14" key="1">
    <citation type="submission" date="2013-04" db="EMBL/GenBank/DDBJ databases">
        <authorList>
            <person name="Qu J."/>
            <person name="Murali S.C."/>
            <person name="Bandaranaike D."/>
            <person name="Bellair M."/>
            <person name="Blankenburg K."/>
            <person name="Chao H."/>
            <person name="Dinh H."/>
            <person name="Doddapaneni H."/>
            <person name="Downs B."/>
            <person name="Dugan-Rocha S."/>
            <person name="Elkadiri S."/>
            <person name="Gnanaolivu R.D."/>
            <person name="Hernandez B."/>
            <person name="Javaid M."/>
            <person name="Jayaseelan J.C."/>
            <person name="Lee S."/>
            <person name="Li M."/>
            <person name="Ming W."/>
            <person name="Munidasa M."/>
            <person name="Muniz J."/>
            <person name="Nguyen L."/>
            <person name="Ongeri F."/>
            <person name="Osuji N."/>
            <person name="Pu L.-L."/>
            <person name="Puazo M."/>
            <person name="Qu C."/>
            <person name="Quiroz J."/>
            <person name="Raj R."/>
            <person name="Weissenberger G."/>
            <person name="Xin Y."/>
            <person name="Zou X."/>
            <person name="Han Y."/>
            <person name="Richards S."/>
            <person name="Worley K."/>
            <person name="Muzny D."/>
            <person name="Gibbs R."/>
        </authorList>
    </citation>
    <scope>NUCLEOTIDE SEQUENCE</scope>
    <source>
        <strain evidence="14">Sampled in the wild</strain>
    </source>
</reference>
<evidence type="ECO:0000256" key="4">
    <source>
        <dbReference type="ARBA" id="ARBA00022434"/>
    </source>
</evidence>
<keyword evidence="4" id="KW-0409">Iron storage</keyword>
<evidence type="ECO:0000256" key="5">
    <source>
        <dbReference type="ARBA" id="ARBA00022448"/>
    </source>
</evidence>
<dbReference type="Pfam" id="PF01491">
    <property type="entry name" value="Frataxin_Cyay"/>
    <property type="match status" value="1"/>
</dbReference>
<dbReference type="GO" id="GO:0004322">
    <property type="term" value="F:ferroxidase activity"/>
    <property type="evidence" value="ECO:0007669"/>
    <property type="project" value="UniProtKB-EC"/>
</dbReference>
<keyword evidence="15" id="KW-1185">Reference proteome</keyword>
<name>A0A8K0K483_LADFU</name>
<evidence type="ECO:0000256" key="1">
    <source>
        <dbReference type="ARBA" id="ARBA00004173"/>
    </source>
</evidence>
<dbReference type="InterPro" id="IPR002908">
    <property type="entry name" value="Frataxin/CyaY"/>
</dbReference>
<comment type="catalytic activity">
    <reaction evidence="13">
        <text>4 Fe(2+) + O2 + 4 H(+) = 4 Fe(3+) + 2 H2O</text>
        <dbReference type="Rhea" id="RHEA:11148"/>
        <dbReference type="ChEBI" id="CHEBI:15377"/>
        <dbReference type="ChEBI" id="CHEBI:15378"/>
        <dbReference type="ChEBI" id="CHEBI:15379"/>
        <dbReference type="ChEBI" id="CHEBI:29033"/>
        <dbReference type="ChEBI" id="CHEBI:29034"/>
        <dbReference type="EC" id="1.16.3.1"/>
    </reaction>
</comment>
<dbReference type="InterPro" id="IPR017789">
    <property type="entry name" value="Frataxin"/>
</dbReference>
<dbReference type="GO" id="GO:0051537">
    <property type="term" value="F:2 iron, 2 sulfur cluster binding"/>
    <property type="evidence" value="ECO:0007669"/>
    <property type="project" value="TreeGrafter"/>
</dbReference>
<dbReference type="EMBL" id="KZ308357">
    <property type="protein sequence ID" value="KAG8228040.1"/>
    <property type="molecule type" value="Genomic_DNA"/>
</dbReference>
<keyword evidence="8" id="KW-0560">Oxidoreductase</keyword>
<keyword evidence="7" id="KW-0809">Transit peptide</keyword>
<dbReference type="GO" id="GO:0005739">
    <property type="term" value="C:mitochondrion"/>
    <property type="evidence" value="ECO:0007669"/>
    <property type="project" value="UniProtKB-SubCell"/>
</dbReference>
<evidence type="ECO:0000256" key="11">
    <source>
        <dbReference type="ARBA" id="ARBA00023128"/>
    </source>
</evidence>
<dbReference type="EC" id="1.16.3.1" evidence="3"/>
<dbReference type="PROSITE" id="PS01344">
    <property type="entry name" value="FRATAXIN_1"/>
    <property type="match status" value="1"/>
</dbReference>
<keyword evidence="10" id="KW-0406">Ion transport</keyword>
<dbReference type="PANTHER" id="PTHR16821:SF2">
    <property type="entry name" value="FRATAXIN, MITOCHONDRIAL"/>
    <property type="match status" value="1"/>
</dbReference>
<dbReference type="AlphaFoldDB" id="A0A8K0K483"/>
<evidence type="ECO:0000256" key="6">
    <source>
        <dbReference type="ARBA" id="ARBA00022496"/>
    </source>
</evidence>
<evidence type="ECO:0000313" key="15">
    <source>
        <dbReference type="Proteomes" id="UP000792457"/>
    </source>
</evidence>
<dbReference type="PANTHER" id="PTHR16821">
    <property type="entry name" value="FRATAXIN"/>
    <property type="match status" value="1"/>
</dbReference>
<dbReference type="FunFam" id="3.30.920.10:FF:000002">
    <property type="entry name" value="Frataxin, mitochondrial"/>
    <property type="match status" value="1"/>
</dbReference>
<dbReference type="GO" id="GO:0008198">
    <property type="term" value="F:ferrous iron binding"/>
    <property type="evidence" value="ECO:0007669"/>
    <property type="project" value="TreeGrafter"/>
</dbReference>
<dbReference type="SMART" id="SM01219">
    <property type="entry name" value="Frataxin_Cyay"/>
    <property type="match status" value="1"/>
</dbReference>
<dbReference type="InterPro" id="IPR020895">
    <property type="entry name" value="Frataxin_CS"/>
</dbReference>
<proteinExistence type="inferred from homology"/>
<dbReference type="NCBIfam" id="TIGR03421">
    <property type="entry name" value="FeS_CyaY"/>
    <property type="match status" value="1"/>
</dbReference>
<keyword evidence="9" id="KW-0408">Iron</keyword>
<keyword evidence="11" id="KW-0496">Mitochondrion</keyword>
<dbReference type="GO" id="GO:0006879">
    <property type="term" value="P:intracellular iron ion homeostasis"/>
    <property type="evidence" value="ECO:0007669"/>
    <property type="project" value="UniProtKB-KW"/>
</dbReference>
<evidence type="ECO:0000256" key="8">
    <source>
        <dbReference type="ARBA" id="ARBA00023002"/>
    </source>
</evidence>
<organism evidence="14 15">
    <name type="scientific">Ladona fulva</name>
    <name type="common">Scarce chaser dragonfly</name>
    <name type="synonym">Libellula fulva</name>
    <dbReference type="NCBI Taxonomy" id="123851"/>
    <lineage>
        <taxon>Eukaryota</taxon>
        <taxon>Metazoa</taxon>
        <taxon>Ecdysozoa</taxon>
        <taxon>Arthropoda</taxon>
        <taxon>Hexapoda</taxon>
        <taxon>Insecta</taxon>
        <taxon>Pterygota</taxon>
        <taxon>Palaeoptera</taxon>
        <taxon>Odonata</taxon>
        <taxon>Epiprocta</taxon>
        <taxon>Anisoptera</taxon>
        <taxon>Libelluloidea</taxon>
        <taxon>Libellulidae</taxon>
        <taxon>Ladona</taxon>
    </lineage>
</organism>
<dbReference type="GO" id="GO:0006826">
    <property type="term" value="P:iron ion transport"/>
    <property type="evidence" value="ECO:0007669"/>
    <property type="project" value="UniProtKB-KW"/>
</dbReference>
<evidence type="ECO:0000256" key="13">
    <source>
        <dbReference type="ARBA" id="ARBA00047990"/>
    </source>
</evidence>
<dbReference type="PRINTS" id="PR00904">
    <property type="entry name" value="FRATAXIN"/>
</dbReference>
<evidence type="ECO:0000256" key="2">
    <source>
        <dbReference type="ARBA" id="ARBA00008183"/>
    </source>
</evidence>
<dbReference type="InterPro" id="IPR036524">
    <property type="entry name" value="Frataxin/CyaY_sf"/>
</dbReference>
<evidence type="ECO:0000313" key="14">
    <source>
        <dbReference type="EMBL" id="KAG8228040.1"/>
    </source>
</evidence>